<name>A0ABV0BYU8_9SPHI</name>
<dbReference type="SMART" id="SM00642">
    <property type="entry name" value="Aamy"/>
    <property type="match status" value="1"/>
</dbReference>
<dbReference type="InterPro" id="IPR014756">
    <property type="entry name" value="Ig_E-set"/>
</dbReference>
<dbReference type="InterPro" id="IPR017853">
    <property type="entry name" value="GH"/>
</dbReference>
<evidence type="ECO:0000259" key="2">
    <source>
        <dbReference type="SMART" id="SM00642"/>
    </source>
</evidence>
<reference evidence="3 4" key="1">
    <citation type="submission" date="2024-04" db="EMBL/GenBank/DDBJ databases">
        <title>WGS of bacteria from Torrens River.</title>
        <authorList>
            <person name="Wyrsch E.R."/>
            <person name="Drigo B."/>
        </authorList>
    </citation>
    <scope>NUCLEOTIDE SEQUENCE [LARGE SCALE GENOMIC DNA]</scope>
    <source>
        <strain evidence="3 4">TWI391</strain>
    </source>
</reference>
<dbReference type="CDD" id="cd11350">
    <property type="entry name" value="AmyAc_4"/>
    <property type="match status" value="1"/>
</dbReference>
<feature type="domain" description="Glycosyl hydrolase family 13 catalytic" evidence="2">
    <location>
        <begin position="413"/>
        <end position="774"/>
    </location>
</feature>
<sequence length="863" mass="97554">MRHYFICIFFSISVIFFSCKKSNPATIAIESEVSPSDIGLVTTNKLFNYWDESITFMFDVNKGNRALVSADGPLFLHIGLITAISKDENDWKEVATDWTKNDDAFKLSRQSDGRYSITLKPSEVFKGIAGTDVIKIALVVRNGSGTKIQRNRDGSDIYVDVATKGEVHLSFLKPSTQPTYILTSEKEAYLLNEELAIEVFSTVAGKLSLRIDEVEQETVSNSSQHTFKCKFGTLGVHLITARIEVNGNSYEKKLRIFVNDKPEIAALPIGVNKNGVTIDKEKKTVSFALTAPGKSTIFLLGSFNNFQAESKYVLKQTPDGSAWWLTVADLDFSKKYTYQFLIDGQLRIGDPYSKLVLDPIYDSKLGSSVAELPAYPIQQTTGQVSVLELNGTDYPWKVQNFNKPNAYDLVIYELLTRDFSKQHNFNAIRDSIPYLKRLGINAVELMPVQESEANSTWGYNPSYHLAVDKYYGRANDLKSLIDNLHQSGIAVILDVVLNHAFGQSPLAQLYFEGQTTSSNNVWFNMMPRHPFNVGYDFNHESPYTQTFVKDVLKYWITEFKIDGFRFDLSKGFTQKNTGTAETNVGSWSAYDASRVAIWKNYHDYLKILDPSCYVILEHFGSDQEEQELAAEGMLLWNNLNGNFNEATMGYNSGSKSDLSRLFAESHGFKTANMVSYMESHDEERIQFKNAQYGYADGSYSVKNLANALDRIQAAATFLLTSPGPKMIWQFGEFGYDISIDENGRTGEKPLKWDYLSNISRKHLFEHYAKLIRLKKLNSIFRKATLLSSSLQDGLKYYTMSDGNQTVFVIGNFDIVTRAFHITSDLAGSWYDNMTRSNLNWDQNSQITIKPGGYYLLSKTKLIN</sequence>
<proteinExistence type="inferred from homology"/>
<dbReference type="PANTHER" id="PTHR43002">
    <property type="entry name" value="GLYCOGEN DEBRANCHING ENZYME"/>
    <property type="match status" value="1"/>
</dbReference>
<comment type="caution">
    <text evidence="3">The sequence shown here is derived from an EMBL/GenBank/DDBJ whole genome shotgun (WGS) entry which is preliminary data.</text>
</comment>
<comment type="similarity">
    <text evidence="1">Belongs to the glycosyl hydrolase 13 family.</text>
</comment>
<keyword evidence="4" id="KW-1185">Reference proteome</keyword>
<evidence type="ECO:0000313" key="3">
    <source>
        <dbReference type="EMBL" id="MEN5379949.1"/>
    </source>
</evidence>
<dbReference type="Gene3D" id="2.60.40.10">
    <property type="entry name" value="Immunoglobulins"/>
    <property type="match status" value="1"/>
</dbReference>
<evidence type="ECO:0000313" key="4">
    <source>
        <dbReference type="Proteomes" id="UP001409291"/>
    </source>
</evidence>
<protein>
    <submittedName>
        <fullName evidence="3">Alpha-amylase family glycosyl hydrolase</fullName>
    </submittedName>
</protein>
<dbReference type="Pfam" id="PF00128">
    <property type="entry name" value="Alpha-amylase"/>
    <property type="match status" value="2"/>
</dbReference>
<dbReference type="SUPFAM" id="SSF51445">
    <property type="entry name" value="(Trans)glycosidases"/>
    <property type="match status" value="1"/>
</dbReference>
<dbReference type="SUPFAM" id="SSF81296">
    <property type="entry name" value="E set domains"/>
    <property type="match status" value="1"/>
</dbReference>
<organism evidence="3 4">
    <name type="scientific">Sphingobacterium kitahiroshimense</name>
    <dbReference type="NCBI Taxonomy" id="470446"/>
    <lineage>
        <taxon>Bacteria</taxon>
        <taxon>Pseudomonadati</taxon>
        <taxon>Bacteroidota</taxon>
        <taxon>Sphingobacteriia</taxon>
        <taxon>Sphingobacteriales</taxon>
        <taxon>Sphingobacteriaceae</taxon>
        <taxon>Sphingobacterium</taxon>
    </lineage>
</organism>
<dbReference type="EMBL" id="JBDJNQ010000012">
    <property type="protein sequence ID" value="MEN5379949.1"/>
    <property type="molecule type" value="Genomic_DNA"/>
</dbReference>
<dbReference type="InterPro" id="IPR006047">
    <property type="entry name" value="GH13_cat_dom"/>
</dbReference>
<dbReference type="InterPro" id="IPR013783">
    <property type="entry name" value="Ig-like_fold"/>
</dbReference>
<dbReference type="Proteomes" id="UP001409291">
    <property type="component" value="Unassembled WGS sequence"/>
</dbReference>
<keyword evidence="3" id="KW-0378">Hydrolase</keyword>
<accession>A0ABV0BYU8</accession>
<dbReference type="PROSITE" id="PS51257">
    <property type="entry name" value="PROKAR_LIPOPROTEIN"/>
    <property type="match status" value="1"/>
</dbReference>
<dbReference type="Gene3D" id="3.20.20.80">
    <property type="entry name" value="Glycosidases"/>
    <property type="match status" value="1"/>
</dbReference>
<dbReference type="GO" id="GO:0016787">
    <property type="term" value="F:hydrolase activity"/>
    <property type="evidence" value="ECO:0007669"/>
    <property type="project" value="UniProtKB-KW"/>
</dbReference>
<gene>
    <name evidence="3" type="ORF">ABE541_21965</name>
</gene>
<evidence type="ECO:0000256" key="1">
    <source>
        <dbReference type="ARBA" id="ARBA00008061"/>
    </source>
</evidence>
<dbReference type="RefSeq" id="WP_346582798.1">
    <property type="nucleotide sequence ID" value="NZ_JBDJNQ010000012.1"/>
</dbReference>